<sequence length="139" mass="15844">MSSPSIRRLGRLLNSGGPFSRSRDYDAMGLHTKFVYKYPSLLKLIERWKTKFWVENSGKTYSYSSCSGSPARDGIPSESAIRSRLSFQEKKFKVEINCVAKLPLKSVSLALERAEPGKFQDALRVLDIIVRQQTAQRHF</sequence>
<dbReference type="STRING" id="35608.A0A2U1K8S3"/>
<reference evidence="1 2" key="1">
    <citation type="journal article" date="2018" name="Mol. Plant">
        <title>The genome of Artemisia annua provides insight into the evolution of Asteraceae family and artemisinin biosynthesis.</title>
        <authorList>
            <person name="Shen Q."/>
            <person name="Zhang L."/>
            <person name="Liao Z."/>
            <person name="Wang S."/>
            <person name="Yan T."/>
            <person name="Shi P."/>
            <person name="Liu M."/>
            <person name="Fu X."/>
            <person name="Pan Q."/>
            <person name="Wang Y."/>
            <person name="Lv Z."/>
            <person name="Lu X."/>
            <person name="Zhang F."/>
            <person name="Jiang W."/>
            <person name="Ma Y."/>
            <person name="Chen M."/>
            <person name="Hao X."/>
            <person name="Li L."/>
            <person name="Tang Y."/>
            <person name="Lv G."/>
            <person name="Zhou Y."/>
            <person name="Sun X."/>
            <person name="Brodelius P.E."/>
            <person name="Rose J.K.C."/>
            <person name="Tang K."/>
        </authorList>
    </citation>
    <scope>NUCLEOTIDE SEQUENCE [LARGE SCALE GENOMIC DNA]</scope>
    <source>
        <strain evidence="2">cv. Huhao1</strain>
        <tissue evidence="1">Leaf</tissue>
    </source>
</reference>
<name>A0A2U1K8S3_ARTAN</name>
<keyword evidence="2" id="KW-1185">Reference proteome</keyword>
<dbReference type="AlphaFoldDB" id="A0A2U1K8S3"/>
<gene>
    <name evidence="1" type="ORF">CTI12_AA631120</name>
</gene>
<proteinExistence type="predicted"/>
<evidence type="ECO:0000313" key="2">
    <source>
        <dbReference type="Proteomes" id="UP000245207"/>
    </source>
</evidence>
<accession>A0A2U1K8S3</accession>
<evidence type="ECO:0000313" key="1">
    <source>
        <dbReference type="EMBL" id="PWA13720.1"/>
    </source>
</evidence>
<dbReference type="Proteomes" id="UP000245207">
    <property type="component" value="Unassembled WGS sequence"/>
</dbReference>
<dbReference type="EMBL" id="PKPP01034602">
    <property type="protein sequence ID" value="PWA13720.1"/>
    <property type="molecule type" value="Genomic_DNA"/>
</dbReference>
<protein>
    <submittedName>
        <fullName evidence="1">Uncharacterized protein</fullName>
    </submittedName>
</protein>
<dbReference type="OrthoDB" id="1716383at2759"/>
<comment type="caution">
    <text evidence="1">The sequence shown here is derived from an EMBL/GenBank/DDBJ whole genome shotgun (WGS) entry which is preliminary data.</text>
</comment>
<organism evidence="1 2">
    <name type="scientific">Artemisia annua</name>
    <name type="common">Sweet wormwood</name>
    <dbReference type="NCBI Taxonomy" id="35608"/>
    <lineage>
        <taxon>Eukaryota</taxon>
        <taxon>Viridiplantae</taxon>
        <taxon>Streptophyta</taxon>
        <taxon>Embryophyta</taxon>
        <taxon>Tracheophyta</taxon>
        <taxon>Spermatophyta</taxon>
        <taxon>Magnoliopsida</taxon>
        <taxon>eudicotyledons</taxon>
        <taxon>Gunneridae</taxon>
        <taxon>Pentapetalae</taxon>
        <taxon>asterids</taxon>
        <taxon>campanulids</taxon>
        <taxon>Asterales</taxon>
        <taxon>Asteraceae</taxon>
        <taxon>Asteroideae</taxon>
        <taxon>Anthemideae</taxon>
        <taxon>Artemisiinae</taxon>
        <taxon>Artemisia</taxon>
    </lineage>
</organism>